<dbReference type="Gene3D" id="3.90.226.10">
    <property type="entry name" value="2-enoyl-CoA Hydratase, Chain A, domain 1"/>
    <property type="match status" value="1"/>
</dbReference>
<dbReference type="Proteomes" id="UP000776164">
    <property type="component" value="Unassembled WGS sequence"/>
</dbReference>
<name>A0ABS2L1I1_9MICO</name>
<dbReference type="InterPro" id="IPR001753">
    <property type="entry name" value="Enoyl-CoA_hydra/iso"/>
</dbReference>
<dbReference type="SUPFAM" id="SSF52096">
    <property type="entry name" value="ClpP/crotonase"/>
    <property type="match status" value="1"/>
</dbReference>
<dbReference type="InterPro" id="IPR029045">
    <property type="entry name" value="ClpP/crotonase-like_dom_sf"/>
</dbReference>
<keyword evidence="4" id="KW-1185">Reference proteome</keyword>
<dbReference type="InterPro" id="IPR018376">
    <property type="entry name" value="Enoyl-CoA_hyd/isom_CS"/>
</dbReference>
<organism evidence="3 4">
    <name type="scientific">Subtercola frigoramans</name>
    <dbReference type="NCBI Taxonomy" id="120298"/>
    <lineage>
        <taxon>Bacteria</taxon>
        <taxon>Bacillati</taxon>
        <taxon>Actinomycetota</taxon>
        <taxon>Actinomycetes</taxon>
        <taxon>Micrococcales</taxon>
        <taxon>Microbacteriaceae</taxon>
        <taxon>Subtercola</taxon>
    </lineage>
</organism>
<dbReference type="EC" id="4.2.1.17" evidence="3"/>
<dbReference type="RefSeq" id="WP_205106575.1">
    <property type="nucleotide sequence ID" value="NZ_BAAAHT010000018.1"/>
</dbReference>
<dbReference type="GO" id="GO:0004300">
    <property type="term" value="F:enoyl-CoA hydratase activity"/>
    <property type="evidence" value="ECO:0007669"/>
    <property type="project" value="UniProtKB-EC"/>
</dbReference>
<keyword evidence="3" id="KW-0456">Lyase</keyword>
<dbReference type="EMBL" id="JAFBBU010000001">
    <property type="protein sequence ID" value="MBM7470884.1"/>
    <property type="molecule type" value="Genomic_DNA"/>
</dbReference>
<evidence type="ECO:0000256" key="1">
    <source>
        <dbReference type="ARBA" id="ARBA00005254"/>
    </source>
</evidence>
<comment type="caution">
    <text evidence="3">The sequence shown here is derived from an EMBL/GenBank/DDBJ whole genome shotgun (WGS) entry which is preliminary data.</text>
</comment>
<proteinExistence type="inferred from homology"/>
<reference evidence="3 4" key="1">
    <citation type="submission" date="2021-01" db="EMBL/GenBank/DDBJ databases">
        <title>Sequencing the genomes of 1000 actinobacteria strains.</title>
        <authorList>
            <person name="Klenk H.-P."/>
        </authorList>
    </citation>
    <scope>NUCLEOTIDE SEQUENCE [LARGE SCALE GENOMIC DNA]</scope>
    <source>
        <strain evidence="3 4">DSM 13057</strain>
    </source>
</reference>
<sequence>MTSIQIDEAEDRVFARIVRPETRNAIDREMVEELHALCASLESEPRVLILSGTDTERNAVFASGADIRELRYRRRDQALSGINSSLFDRIAKLPLPVIAAVDGFALGGGAELAMAADFRIATPRARFGNPETGLGIMAAAGATWRLRELVGIAVATEILLAGRILDAREALALRLITEIHEPEDLLNAASRLADRIVAQDPLAVRITKMVMHMPRSSHPYVDDLAQAVLFEADGKEQRMTAFLNRKGTER</sequence>
<evidence type="ECO:0000256" key="2">
    <source>
        <dbReference type="RuleBase" id="RU003707"/>
    </source>
</evidence>
<protein>
    <submittedName>
        <fullName evidence="3">Enoyl-CoA hydratase</fullName>
        <ecNumber evidence="3">4.2.1.17</ecNumber>
    </submittedName>
</protein>
<dbReference type="Pfam" id="PF00378">
    <property type="entry name" value="ECH_1"/>
    <property type="match status" value="1"/>
</dbReference>
<dbReference type="PANTHER" id="PTHR11941:SF54">
    <property type="entry name" value="ENOYL-COA HYDRATASE, MITOCHONDRIAL"/>
    <property type="match status" value="1"/>
</dbReference>
<evidence type="ECO:0000313" key="4">
    <source>
        <dbReference type="Proteomes" id="UP000776164"/>
    </source>
</evidence>
<gene>
    <name evidence="3" type="ORF">JOE66_000518</name>
</gene>
<dbReference type="CDD" id="cd06558">
    <property type="entry name" value="crotonase-like"/>
    <property type="match status" value="1"/>
</dbReference>
<accession>A0ABS2L1I1</accession>
<comment type="similarity">
    <text evidence="1 2">Belongs to the enoyl-CoA hydratase/isomerase family.</text>
</comment>
<dbReference type="PANTHER" id="PTHR11941">
    <property type="entry name" value="ENOYL-COA HYDRATASE-RELATED"/>
    <property type="match status" value="1"/>
</dbReference>
<evidence type="ECO:0000313" key="3">
    <source>
        <dbReference type="EMBL" id="MBM7470884.1"/>
    </source>
</evidence>
<dbReference type="PROSITE" id="PS00166">
    <property type="entry name" value="ENOYL_COA_HYDRATASE"/>
    <property type="match status" value="1"/>
</dbReference>